<organism evidence="1">
    <name type="scientific">Arundo donax</name>
    <name type="common">Giant reed</name>
    <name type="synonym">Donax arundinaceus</name>
    <dbReference type="NCBI Taxonomy" id="35708"/>
    <lineage>
        <taxon>Eukaryota</taxon>
        <taxon>Viridiplantae</taxon>
        <taxon>Streptophyta</taxon>
        <taxon>Embryophyta</taxon>
        <taxon>Tracheophyta</taxon>
        <taxon>Spermatophyta</taxon>
        <taxon>Magnoliopsida</taxon>
        <taxon>Liliopsida</taxon>
        <taxon>Poales</taxon>
        <taxon>Poaceae</taxon>
        <taxon>PACMAD clade</taxon>
        <taxon>Arundinoideae</taxon>
        <taxon>Arundineae</taxon>
        <taxon>Arundo</taxon>
    </lineage>
</organism>
<dbReference type="EMBL" id="GBRH01197563">
    <property type="protein sequence ID" value="JAE00333.1"/>
    <property type="molecule type" value="Transcribed_RNA"/>
</dbReference>
<dbReference type="AlphaFoldDB" id="A0A0A9EWA7"/>
<reference evidence="1" key="1">
    <citation type="submission" date="2014-09" db="EMBL/GenBank/DDBJ databases">
        <authorList>
            <person name="Magalhaes I.L.F."/>
            <person name="Oliveira U."/>
            <person name="Santos F.R."/>
            <person name="Vidigal T.H.D.A."/>
            <person name="Brescovit A.D."/>
            <person name="Santos A.J."/>
        </authorList>
    </citation>
    <scope>NUCLEOTIDE SEQUENCE</scope>
    <source>
        <tissue evidence="1">Shoot tissue taken approximately 20 cm above the soil surface</tissue>
    </source>
</reference>
<proteinExistence type="predicted"/>
<protein>
    <submittedName>
        <fullName evidence="1">Uncharacterized protein</fullName>
    </submittedName>
</protein>
<evidence type="ECO:0000313" key="1">
    <source>
        <dbReference type="EMBL" id="JAE00333.1"/>
    </source>
</evidence>
<name>A0A0A9EWA7_ARUDO</name>
<sequence>MGHSSFSNTNRTMHNCIQCSASIKLASREGRKK</sequence>
<accession>A0A0A9EWA7</accession>
<reference evidence="1" key="2">
    <citation type="journal article" date="2015" name="Data Brief">
        <title>Shoot transcriptome of the giant reed, Arundo donax.</title>
        <authorList>
            <person name="Barrero R.A."/>
            <person name="Guerrero F.D."/>
            <person name="Moolhuijzen P."/>
            <person name="Goolsby J.A."/>
            <person name="Tidwell J."/>
            <person name="Bellgard S.E."/>
            <person name="Bellgard M.I."/>
        </authorList>
    </citation>
    <scope>NUCLEOTIDE SEQUENCE</scope>
    <source>
        <tissue evidence="1">Shoot tissue taken approximately 20 cm above the soil surface</tissue>
    </source>
</reference>